<organism evidence="6">
    <name type="scientific">freshwater metagenome</name>
    <dbReference type="NCBI Taxonomy" id="449393"/>
    <lineage>
        <taxon>unclassified sequences</taxon>
        <taxon>metagenomes</taxon>
        <taxon>ecological metagenomes</taxon>
    </lineage>
</organism>
<evidence type="ECO:0000256" key="4">
    <source>
        <dbReference type="ARBA" id="ARBA00022801"/>
    </source>
</evidence>
<dbReference type="GO" id="GO:0008270">
    <property type="term" value="F:zinc ion binding"/>
    <property type="evidence" value="ECO:0007669"/>
    <property type="project" value="TreeGrafter"/>
</dbReference>
<dbReference type="Pfam" id="PF01227">
    <property type="entry name" value="GTP_cyclohydroI"/>
    <property type="match status" value="1"/>
</dbReference>
<dbReference type="GO" id="GO:0006729">
    <property type="term" value="P:tetrahydrobiopterin biosynthetic process"/>
    <property type="evidence" value="ECO:0007669"/>
    <property type="project" value="TreeGrafter"/>
</dbReference>
<reference evidence="6" key="1">
    <citation type="submission" date="2020-05" db="EMBL/GenBank/DDBJ databases">
        <authorList>
            <person name="Chiriac C."/>
            <person name="Salcher M."/>
            <person name="Ghai R."/>
            <person name="Kavagutti S V."/>
        </authorList>
    </citation>
    <scope>NUCLEOTIDE SEQUENCE</scope>
</reference>
<dbReference type="SUPFAM" id="SSF55620">
    <property type="entry name" value="Tetrahydrobiopterin biosynthesis enzymes-like"/>
    <property type="match status" value="1"/>
</dbReference>
<evidence type="ECO:0000256" key="2">
    <source>
        <dbReference type="ARBA" id="ARBA00005080"/>
    </source>
</evidence>
<dbReference type="PROSITE" id="PS00860">
    <property type="entry name" value="GTP_CYCLOHYDROL_1_2"/>
    <property type="match status" value="1"/>
</dbReference>
<dbReference type="NCBIfam" id="NF006826">
    <property type="entry name" value="PRK09347.1-3"/>
    <property type="match status" value="1"/>
</dbReference>
<dbReference type="GO" id="GO:0046654">
    <property type="term" value="P:tetrahydrofolate biosynthetic process"/>
    <property type="evidence" value="ECO:0007669"/>
    <property type="project" value="InterPro"/>
</dbReference>
<dbReference type="GO" id="GO:0003934">
    <property type="term" value="F:GTP cyclohydrolase I activity"/>
    <property type="evidence" value="ECO:0007669"/>
    <property type="project" value="UniProtKB-EC"/>
</dbReference>
<dbReference type="EC" id="3.5.4.16" evidence="3"/>
<dbReference type="InterPro" id="IPR018234">
    <property type="entry name" value="GTP_CycHdrlase_I_CS"/>
</dbReference>
<dbReference type="AlphaFoldDB" id="A0A6J6E9X2"/>
<dbReference type="FunFam" id="3.30.1130.10:FF:000001">
    <property type="entry name" value="GTP cyclohydrolase 1"/>
    <property type="match status" value="1"/>
</dbReference>
<feature type="domain" description="GTP cyclohydrolase I" evidence="5">
    <location>
        <begin position="9"/>
        <end position="184"/>
    </location>
</feature>
<comment type="catalytic activity">
    <reaction evidence="1">
        <text>GTP + H2O = 7,8-dihydroneopterin 3'-triphosphate + formate + H(+)</text>
        <dbReference type="Rhea" id="RHEA:17473"/>
        <dbReference type="ChEBI" id="CHEBI:15377"/>
        <dbReference type="ChEBI" id="CHEBI:15378"/>
        <dbReference type="ChEBI" id="CHEBI:15740"/>
        <dbReference type="ChEBI" id="CHEBI:37565"/>
        <dbReference type="ChEBI" id="CHEBI:58462"/>
        <dbReference type="EC" id="3.5.4.16"/>
    </reaction>
</comment>
<dbReference type="NCBIfam" id="NF006825">
    <property type="entry name" value="PRK09347.1-2"/>
    <property type="match status" value="1"/>
</dbReference>
<dbReference type="Gene3D" id="3.30.1130.10">
    <property type="match status" value="1"/>
</dbReference>
<proteinExistence type="inferred from homology"/>
<protein>
    <recommendedName>
        <fullName evidence="3">GTP cyclohydrolase I</fullName>
        <ecNumber evidence="3">3.5.4.16</ecNumber>
    </recommendedName>
</protein>
<dbReference type="InterPro" id="IPR001474">
    <property type="entry name" value="GTP_CycHdrlase_I"/>
</dbReference>
<evidence type="ECO:0000313" key="6">
    <source>
        <dbReference type="EMBL" id="CAB4573350.1"/>
    </source>
</evidence>
<evidence type="ECO:0000259" key="5">
    <source>
        <dbReference type="Pfam" id="PF01227"/>
    </source>
</evidence>
<dbReference type="PANTHER" id="PTHR11109">
    <property type="entry name" value="GTP CYCLOHYDROLASE I"/>
    <property type="match status" value="1"/>
</dbReference>
<dbReference type="HAMAP" id="MF_00223">
    <property type="entry name" value="FolE"/>
    <property type="match status" value="1"/>
</dbReference>
<gene>
    <name evidence="6" type="ORF">UFOPK1591_01431</name>
</gene>
<dbReference type="PANTHER" id="PTHR11109:SF7">
    <property type="entry name" value="GTP CYCLOHYDROLASE 1"/>
    <property type="match status" value="1"/>
</dbReference>
<comment type="pathway">
    <text evidence="2">Cofactor biosynthesis; 7,8-dihydroneopterin triphosphate biosynthesis; 7,8-dihydroneopterin triphosphate from GTP: step 1/1.</text>
</comment>
<dbReference type="UniPathway" id="UPA00848">
    <property type="reaction ID" value="UER00151"/>
</dbReference>
<dbReference type="GO" id="GO:0005737">
    <property type="term" value="C:cytoplasm"/>
    <property type="evidence" value="ECO:0007669"/>
    <property type="project" value="TreeGrafter"/>
</dbReference>
<evidence type="ECO:0000256" key="1">
    <source>
        <dbReference type="ARBA" id="ARBA00001052"/>
    </source>
</evidence>
<dbReference type="EMBL" id="CAEZTD010000155">
    <property type="protein sequence ID" value="CAB4573350.1"/>
    <property type="molecule type" value="Genomic_DNA"/>
</dbReference>
<dbReference type="Gene3D" id="1.10.286.10">
    <property type="match status" value="1"/>
</dbReference>
<dbReference type="GO" id="GO:0005525">
    <property type="term" value="F:GTP binding"/>
    <property type="evidence" value="ECO:0007669"/>
    <property type="project" value="TreeGrafter"/>
</dbReference>
<name>A0A6J6E9X2_9ZZZZ</name>
<keyword evidence="4" id="KW-0378">Hydrolase</keyword>
<dbReference type="InterPro" id="IPR043133">
    <property type="entry name" value="GTP-CH-I_C/QueF"/>
</dbReference>
<accession>A0A6J6E9X2</accession>
<evidence type="ECO:0000256" key="3">
    <source>
        <dbReference type="ARBA" id="ARBA00012715"/>
    </source>
</evidence>
<sequence>MPVDRERVRRAVAEILVAIGEDSSRPGLANTPELVADAYAEMFAGLDEDPRAHLAESIPFEGNAETVIVSNIYLRSVCEHHLLPFTGRVHVAYIPGDRIVGIGKIPRVVHALAARPQIQERLTDDIATVFDEELSARGVLVVIESSHQCLSARGANENEATTITIASRGTLSDPAARAETMAMFRVEP</sequence>
<dbReference type="InterPro" id="IPR020602">
    <property type="entry name" value="GTP_CycHdrlase_I_dom"/>
</dbReference>
<dbReference type="InterPro" id="IPR043134">
    <property type="entry name" value="GTP-CH-I_N"/>
</dbReference>